<geneLocation type="plasmid" evidence="1">
    <name>pMTVDSCj07-1</name>
</geneLocation>
<reference evidence="1" key="1">
    <citation type="submission" date="2016-09" db="EMBL/GenBank/DDBJ databases">
        <title>Complete genome of Campylobacter jejuni subsp. jejuni str. MTVDSCj07, Isolated from a Naturally Colonized Farm-Raised Chicken.</title>
        <authorList>
            <person name="Taveirne M.E."/>
            <person name="Parker C.T."/>
            <person name="Huynh S."/>
            <person name="DiRita V.J."/>
        </authorList>
    </citation>
    <scope>NUCLEOTIDE SEQUENCE</scope>
    <source>
        <strain evidence="1">MTVDSCj07</strain>
        <plasmid evidence="1">pMTVDSCj07-1</plasmid>
    </source>
</reference>
<protein>
    <submittedName>
        <fullName evidence="1">Uncharacterized protein</fullName>
    </submittedName>
</protein>
<keyword evidence="1" id="KW-0614">Plasmid</keyword>
<gene>
    <name evidence="1" type="ORF">MTVDSCj07_a0020</name>
</gene>
<dbReference type="EMBL" id="CP017416">
    <property type="protein sequence ID" value="AOV09316.1"/>
    <property type="molecule type" value="Genomic_DNA"/>
</dbReference>
<sequence>MKIKLLSLILLSPIFVFAAGGIDKVNTFMENLSTALYALGAVLLTIAFMWGGSKIMFQGQTLREVAPIFIGGVIFGSASAIAGYIIN</sequence>
<proteinExistence type="predicted"/>
<accession>A0A1D8JKT2</accession>
<name>A0A1D8JKT2_CAMJU</name>
<dbReference type="AlphaFoldDB" id="A0A1D8JKT2"/>
<organism evidence="1">
    <name type="scientific">Campylobacter jejuni</name>
    <dbReference type="NCBI Taxonomy" id="197"/>
    <lineage>
        <taxon>Bacteria</taxon>
        <taxon>Pseudomonadati</taxon>
        <taxon>Campylobacterota</taxon>
        <taxon>Epsilonproteobacteria</taxon>
        <taxon>Campylobacterales</taxon>
        <taxon>Campylobacteraceae</taxon>
        <taxon>Campylobacter</taxon>
    </lineage>
</organism>
<dbReference type="RefSeq" id="WP_038815522.1">
    <property type="nucleotide sequence ID" value="NZ_AP028347.1"/>
</dbReference>
<evidence type="ECO:0000313" key="1">
    <source>
        <dbReference type="EMBL" id="AOV09316.1"/>
    </source>
</evidence>
<dbReference type="Pfam" id="PF04956">
    <property type="entry name" value="TrbC"/>
    <property type="match status" value="1"/>
</dbReference>
<dbReference type="InterPro" id="IPR007039">
    <property type="entry name" value="TrbC/VirB2"/>
</dbReference>